<dbReference type="RefSeq" id="WP_169453736.1">
    <property type="nucleotide sequence ID" value="NZ_CP051774.1"/>
</dbReference>
<feature type="signal peptide" evidence="1">
    <location>
        <begin position="1"/>
        <end position="20"/>
    </location>
</feature>
<evidence type="ECO:0000313" key="4">
    <source>
        <dbReference type="Proteomes" id="UP000501812"/>
    </source>
</evidence>
<evidence type="ECO:0000256" key="1">
    <source>
        <dbReference type="SAM" id="SignalP"/>
    </source>
</evidence>
<dbReference type="PROSITE" id="PS50206">
    <property type="entry name" value="RHODANESE_3"/>
    <property type="match status" value="1"/>
</dbReference>
<dbReference type="Pfam" id="PF00581">
    <property type="entry name" value="Rhodanese"/>
    <property type="match status" value="1"/>
</dbReference>
<feature type="domain" description="Rhodanese" evidence="2">
    <location>
        <begin position="54"/>
        <end position="152"/>
    </location>
</feature>
<dbReference type="CDD" id="cd00158">
    <property type="entry name" value="RHOD"/>
    <property type="match status" value="1"/>
</dbReference>
<dbReference type="InterPro" id="IPR036873">
    <property type="entry name" value="Rhodanese-like_dom_sf"/>
</dbReference>
<dbReference type="EMBL" id="CP051774">
    <property type="protein sequence ID" value="QJE95422.1"/>
    <property type="molecule type" value="Genomic_DNA"/>
</dbReference>
<feature type="chain" id="PRO_5032660816" evidence="1">
    <location>
        <begin position="21"/>
        <end position="156"/>
    </location>
</feature>
<dbReference type="SUPFAM" id="SSF52821">
    <property type="entry name" value="Rhodanese/Cell cycle control phosphatase"/>
    <property type="match status" value="1"/>
</dbReference>
<evidence type="ECO:0000259" key="2">
    <source>
        <dbReference type="PROSITE" id="PS50206"/>
    </source>
</evidence>
<accession>A0A858RFA8</accession>
<organism evidence="3 4">
    <name type="scientific">Luteolibacter luteus</name>
    <dbReference type="NCBI Taxonomy" id="2728835"/>
    <lineage>
        <taxon>Bacteria</taxon>
        <taxon>Pseudomonadati</taxon>
        <taxon>Verrucomicrobiota</taxon>
        <taxon>Verrucomicrobiia</taxon>
        <taxon>Verrucomicrobiales</taxon>
        <taxon>Verrucomicrobiaceae</taxon>
        <taxon>Luteolibacter</taxon>
    </lineage>
</organism>
<dbReference type="Proteomes" id="UP000501812">
    <property type="component" value="Chromosome"/>
</dbReference>
<gene>
    <name evidence="3" type="ORF">HHL09_06380</name>
</gene>
<evidence type="ECO:0000313" key="3">
    <source>
        <dbReference type="EMBL" id="QJE95422.1"/>
    </source>
</evidence>
<dbReference type="InterPro" id="IPR001763">
    <property type="entry name" value="Rhodanese-like_dom"/>
</dbReference>
<dbReference type="SMART" id="SM00450">
    <property type="entry name" value="RHOD"/>
    <property type="match status" value="1"/>
</dbReference>
<dbReference type="Gene3D" id="3.40.250.10">
    <property type="entry name" value="Rhodanese-like domain"/>
    <property type="match status" value="1"/>
</dbReference>
<dbReference type="KEGG" id="luo:HHL09_06380"/>
<keyword evidence="4" id="KW-1185">Reference proteome</keyword>
<reference evidence="3 4" key="1">
    <citation type="submission" date="2020-04" db="EMBL/GenBank/DDBJ databases">
        <title>Luteolibacter sp. G-1-1-1 isolated from soil.</title>
        <authorList>
            <person name="Dahal R.H."/>
        </authorList>
    </citation>
    <scope>NUCLEOTIDE SEQUENCE [LARGE SCALE GENOMIC DNA]</scope>
    <source>
        <strain evidence="3 4">G-1-1-1</strain>
    </source>
</reference>
<protein>
    <submittedName>
        <fullName evidence="3">Rhodanese-like domain-containing protein</fullName>
    </submittedName>
</protein>
<keyword evidence="1" id="KW-0732">Signal</keyword>
<proteinExistence type="predicted"/>
<name>A0A858RFA8_9BACT</name>
<sequence>MRTVTELALVLVLSSLGAVATWKIAGPPDRTVNVTCDPAQIGPEEICLATVQAEWKDVLWIDARPEAEWKRDGIPGSIHLTTVGGGSFEEQLEASIERLGSAQRAVVYCGDVGCGISKEVVKRLREYGMPPEVKALHGGSAALQAAGMLKSSNSGN</sequence>
<dbReference type="AlphaFoldDB" id="A0A858RFA8"/>